<dbReference type="InterPro" id="IPR027417">
    <property type="entry name" value="P-loop_NTPase"/>
</dbReference>
<evidence type="ECO:0000256" key="2">
    <source>
        <dbReference type="SAM" id="MobiDB-lite"/>
    </source>
</evidence>
<name>A0AA39IUB3_9AGAR</name>
<dbReference type="InterPro" id="IPR056884">
    <property type="entry name" value="NPHP3-like_N"/>
</dbReference>
<feature type="region of interest" description="Disordered" evidence="2">
    <location>
        <begin position="514"/>
        <end position="535"/>
    </location>
</feature>
<dbReference type="PANTHER" id="PTHR10039">
    <property type="entry name" value="AMELOGENIN"/>
    <property type="match status" value="1"/>
</dbReference>
<dbReference type="InterPro" id="IPR011044">
    <property type="entry name" value="Quino_amine_DH_bsu"/>
</dbReference>
<dbReference type="Gene3D" id="3.40.50.300">
    <property type="entry name" value="P-loop containing nucleotide triphosphate hydrolases"/>
    <property type="match status" value="1"/>
</dbReference>
<keyword evidence="1" id="KW-0677">Repeat</keyword>
<feature type="domain" description="Nephrocystin 3-like N-terminal" evidence="3">
    <location>
        <begin position="367"/>
        <end position="507"/>
    </location>
</feature>
<gene>
    <name evidence="4" type="ORF">EV421DRAFT_247724</name>
</gene>
<protein>
    <recommendedName>
        <fullName evidence="3">Nephrocystin 3-like N-terminal domain-containing protein</fullName>
    </recommendedName>
</protein>
<accession>A0AA39IUB3</accession>
<keyword evidence="5" id="KW-1185">Reference proteome</keyword>
<evidence type="ECO:0000313" key="5">
    <source>
        <dbReference type="Proteomes" id="UP001175226"/>
    </source>
</evidence>
<sequence length="1292" mass="144609">MSSTEMPDEIRSRRYIHINVYGPQPDAQLPEVHGPPPDVQLLTSSRIKIKLVAGGNVQKLSMLKVKPNPALNPPAIVTWIIDVGDLSDSTKFEFELYDRRYSHLLKKLLTGRTKSTNMSDLVKGAPTISVYNNATPRLKICTLNAYRISMKEAVGDSVDATNEPRTPSEGAGEFLQILQVAGTILDKLSEIHPIAQATSGILSFALNTYKKQAETDELVLKLCRTMKSIHEDANSERALQKQEDLTGIYNSMFEKTFECCVFINNYVKKGFFGRLSILNASDTVTKYQKEFSDFKEDLSSALIKNTNYVANETRVIVDETRQTVKKTDEGVDALNTKKLLEQLKPQLSLGPKCRCLEHTRVKTNKILDSWIKDGHPDKRVLWCSGMAGTGKSSLAGTLHDKFGGVADSEGGRLRGRLGAFIRYDRTEKSPDMLIARLIPSIAFSLGQLDGRIGHAIAKVLNDSPGVRNTAAPNQYKKLLYEPLKSVPELVQEEPLVIIIDGLDECKDLVISDSHSDHGSDGFQQDSHDSSQVPQGDREAVEEVLAVLSKGFQDLTFMRLVVFSRRVNPITAMFEKKGNIVESLLLNKSTDPILDDIQRVIDTRLEKIGDESSDFRDVLERYPDAAKDLASKANGLFIWADVACRYLATCKSEEVLMQLLSINASDNAAEHSDDNDWEGDALKGLHRLYISALNEAAEGNQYVKNHIMKVLGAIMVARTPPGLTPDDLAKLVLGSRETSAKDILDKLGSVVDTDTKSGGFIRLIHKSFDDFLMAHTTLQGKNSWFIDIKDHQMKLAQKCLSVLTNFLKEWSEGSDIPSHIRNYTLLGLLWHIKWFDKNDVKDLCVLFKDDLSAKWFKAIDEAGKNHKLLREILEVLHWVDSLKDIDCSFRQLIYRTCQCAESMLLSTETQPTIKSQNVFWHNILPYSDFVKYIQACFSVSADSQVLIATKDCAFIRSWDINDIGVQAIPVEKPVSSFFNLEESLPALKDPHYHVLGHLVACQSMIMGDPSVDDHGAHWEVINSNGLFTTQPRDSDQSVSAFISISNIQTSYCHHYLFKDLKEYHLLLYSTGFIIINTQAMVLMRINVHTTAKYEWINIEEGEALQVEHSSLWLGESHVPHTKQGSPFLIVSQDGSTVAHLSQLVDGDLWVLQCWNTATGATISRTLNIHQQKHVSLALSASGTISIIVTSEDLKTLHIVPFDNGGVVHEVIDSSHVWSFSRFPQVVASFPNKQKIAYLMNNVMVIRDIQAKKDIFRHCFLCEPSHILITPDGKTLITVHPIPDIIRTWSIEGL</sequence>
<dbReference type="Proteomes" id="UP001175226">
    <property type="component" value="Unassembled WGS sequence"/>
</dbReference>
<reference evidence="4" key="1">
    <citation type="submission" date="2023-06" db="EMBL/GenBank/DDBJ databases">
        <authorList>
            <consortium name="Lawrence Berkeley National Laboratory"/>
            <person name="Ahrendt S."/>
            <person name="Sahu N."/>
            <person name="Indic B."/>
            <person name="Wong-Bajracharya J."/>
            <person name="Merenyi Z."/>
            <person name="Ke H.-M."/>
            <person name="Monk M."/>
            <person name="Kocsube S."/>
            <person name="Drula E."/>
            <person name="Lipzen A."/>
            <person name="Balint B."/>
            <person name="Henrissat B."/>
            <person name="Andreopoulos B."/>
            <person name="Martin F.M."/>
            <person name="Harder C.B."/>
            <person name="Rigling D."/>
            <person name="Ford K.L."/>
            <person name="Foster G.D."/>
            <person name="Pangilinan J."/>
            <person name="Papanicolaou A."/>
            <person name="Barry K."/>
            <person name="LaButti K."/>
            <person name="Viragh M."/>
            <person name="Koriabine M."/>
            <person name="Yan M."/>
            <person name="Riley R."/>
            <person name="Champramary S."/>
            <person name="Plett K.L."/>
            <person name="Tsai I.J."/>
            <person name="Slot J."/>
            <person name="Sipos G."/>
            <person name="Plett J."/>
            <person name="Nagy L.G."/>
            <person name="Grigoriev I.V."/>
        </authorList>
    </citation>
    <scope>NUCLEOTIDE SEQUENCE</scope>
    <source>
        <strain evidence="4">FPL87.14</strain>
    </source>
</reference>
<dbReference type="PANTHER" id="PTHR10039:SF17">
    <property type="entry name" value="FUNGAL STAND N-TERMINAL GOODBYE DOMAIN-CONTAINING PROTEIN-RELATED"/>
    <property type="match status" value="1"/>
</dbReference>
<evidence type="ECO:0000259" key="3">
    <source>
        <dbReference type="Pfam" id="PF24883"/>
    </source>
</evidence>
<dbReference type="EMBL" id="JAUEPT010000139">
    <property type="protein sequence ID" value="KAK0430626.1"/>
    <property type="molecule type" value="Genomic_DNA"/>
</dbReference>
<comment type="caution">
    <text evidence="4">The sequence shown here is derived from an EMBL/GenBank/DDBJ whole genome shotgun (WGS) entry which is preliminary data.</text>
</comment>
<evidence type="ECO:0000313" key="4">
    <source>
        <dbReference type="EMBL" id="KAK0430626.1"/>
    </source>
</evidence>
<dbReference type="SUPFAM" id="SSF52540">
    <property type="entry name" value="P-loop containing nucleoside triphosphate hydrolases"/>
    <property type="match status" value="1"/>
</dbReference>
<dbReference type="SUPFAM" id="SSF50969">
    <property type="entry name" value="YVTN repeat-like/Quinoprotein amine dehydrogenase"/>
    <property type="match status" value="1"/>
</dbReference>
<proteinExistence type="predicted"/>
<organism evidence="4 5">
    <name type="scientific">Armillaria borealis</name>
    <dbReference type="NCBI Taxonomy" id="47425"/>
    <lineage>
        <taxon>Eukaryota</taxon>
        <taxon>Fungi</taxon>
        <taxon>Dikarya</taxon>
        <taxon>Basidiomycota</taxon>
        <taxon>Agaricomycotina</taxon>
        <taxon>Agaricomycetes</taxon>
        <taxon>Agaricomycetidae</taxon>
        <taxon>Agaricales</taxon>
        <taxon>Marasmiineae</taxon>
        <taxon>Physalacriaceae</taxon>
        <taxon>Armillaria</taxon>
    </lineage>
</organism>
<evidence type="ECO:0000256" key="1">
    <source>
        <dbReference type="ARBA" id="ARBA00022737"/>
    </source>
</evidence>
<dbReference type="Pfam" id="PF24883">
    <property type="entry name" value="NPHP3_N"/>
    <property type="match status" value="1"/>
</dbReference>